<feature type="transmembrane region" description="Helical" evidence="1">
    <location>
        <begin position="16"/>
        <end position="37"/>
    </location>
</feature>
<dbReference type="EMBL" id="BGJZ01000408">
    <property type="protein sequence ID" value="GBH13980.1"/>
    <property type="molecule type" value="Genomic_DNA"/>
</dbReference>
<name>A0A2V0QZD3_PSESF</name>
<keyword evidence="1" id="KW-0472">Membrane</keyword>
<gene>
    <name evidence="2" type="ORF">KPSA1_07475</name>
</gene>
<keyword evidence="1" id="KW-1133">Transmembrane helix</keyword>
<dbReference type="Proteomes" id="UP000247480">
    <property type="component" value="Unassembled WGS sequence"/>
</dbReference>
<evidence type="ECO:0000313" key="3">
    <source>
        <dbReference type="Proteomes" id="UP000247480"/>
    </source>
</evidence>
<accession>A0A2V0QZD3</accession>
<proteinExistence type="predicted"/>
<dbReference type="AlphaFoldDB" id="A0A2V0QZD3"/>
<organism evidence="2 3">
    <name type="scientific">Pseudomonas syringae pv. actinidiae</name>
    <dbReference type="NCBI Taxonomy" id="103796"/>
    <lineage>
        <taxon>Bacteria</taxon>
        <taxon>Pseudomonadati</taxon>
        <taxon>Pseudomonadota</taxon>
        <taxon>Gammaproteobacteria</taxon>
        <taxon>Pseudomonadales</taxon>
        <taxon>Pseudomonadaceae</taxon>
        <taxon>Pseudomonas</taxon>
        <taxon>Pseudomonas syringae</taxon>
    </lineage>
</organism>
<evidence type="ECO:0000256" key="1">
    <source>
        <dbReference type="SAM" id="Phobius"/>
    </source>
</evidence>
<keyword evidence="1" id="KW-0812">Transmembrane</keyword>
<reference evidence="2 3" key="1">
    <citation type="submission" date="2018-04" db="EMBL/GenBank/DDBJ databases">
        <title>Draft genome sequence of Pseudomonas syringae pv. actinidiae biovar 1 strains isolated from kiwifruit in Kagawa prefecture.</title>
        <authorList>
            <person name="Tabuchi M."/>
            <person name="Saito M."/>
            <person name="Fujiwara S."/>
            <person name="Sasa N."/>
            <person name="Akimitsu K."/>
            <person name="Gomi K."/>
            <person name="Konishi-Sugita S."/>
            <person name="Hamano K."/>
            <person name="Kataoka I."/>
        </authorList>
    </citation>
    <scope>NUCLEOTIDE SEQUENCE [LARGE SCALE GENOMIC DNA]</scope>
    <source>
        <strain evidence="2 3">MAFF212206</strain>
    </source>
</reference>
<protein>
    <submittedName>
        <fullName evidence="2">Uncharacterized protein</fullName>
    </submittedName>
</protein>
<sequence>MCSDRAVAWLRRGGQCIILFAVFTFGVWLRVVFWLHLRDNRCGALLVGYAGRGRQHVGCIDTLHGHADRFDGDFYRYWSDRNSRWRWRRFHSNRCSGCLSFGLGCWRCGFALDLSFQRDGRRSCLCLGLRSL</sequence>
<comment type="caution">
    <text evidence="2">The sequence shown here is derived from an EMBL/GenBank/DDBJ whole genome shotgun (WGS) entry which is preliminary data.</text>
</comment>
<evidence type="ECO:0000313" key="2">
    <source>
        <dbReference type="EMBL" id="GBH13980.1"/>
    </source>
</evidence>